<dbReference type="GO" id="GO:0000445">
    <property type="term" value="C:THO complex part of transcription export complex"/>
    <property type="evidence" value="ECO:0007669"/>
    <property type="project" value="TreeGrafter"/>
</dbReference>
<evidence type="ECO:0000256" key="4">
    <source>
        <dbReference type="SAM" id="MobiDB-lite"/>
    </source>
</evidence>
<feature type="region of interest" description="Disordered" evidence="4">
    <location>
        <begin position="283"/>
        <end position="322"/>
    </location>
</feature>
<dbReference type="AlphaFoldDB" id="A0A5J5AD18"/>
<accession>A0A5J5AD18</accession>
<dbReference type="GO" id="GO:0006406">
    <property type="term" value="P:mRNA export from nucleus"/>
    <property type="evidence" value="ECO:0007669"/>
    <property type="project" value="TreeGrafter"/>
</dbReference>
<keyword evidence="3" id="KW-0539">Nucleus</keyword>
<protein>
    <recommendedName>
        <fullName evidence="7">THO complex subunit 5B</fullName>
    </recommendedName>
</protein>
<comment type="similarity">
    <text evidence="2">Belongs to the THOC5 family.</text>
</comment>
<proteinExistence type="inferred from homology"/>
<evidence type="ECO:0000313" key="5">
    <source>
        <dbReference type="EMBL" id="KAA8528530.1"/>
    </source>
</evidence>
<feature type="compositionally biased region" description="Basic and acidic residues" evidence="4">
    <location>
        <begin position="1"/>
        <end position="13"/>
    </location>
</feature>
<comment type="subcellular location">
    <subcellularLocation>
        <location evidence="1">Nucleus</location>
    </subcellularLocation>
</comment>
<evidence type="ECO:0000256" key="2">
    <source>
        <dbReference type="ARBA" id="ARBA00008044"/>
    </source>
</evidence>
<dbReference type="Pfam" id="PF09766">
    <property type="entry name" value="FmiP_Thoc5"/>
    <property type="match status" value="1"/>
</dbReference>
<evidence type="ECO:0000313" key="6">
    <source>
        <dbReference type="Proteomes" id="UP000325577"/>
    </source>
</evidence>
<name>A0A5J5AD18_9ASTE</name>
<dbReference type="PANTHER" id="PTHR13375:SF3">
    <property type="entry name" value="THO COMPLEX SUBUNIT 5 HOMOLOG"/>
    <property type="match status" value="1"/>
</dbReference>
<dbReference type="GO" id="GO:0003729">
    <property type="term" value="F:mRNA binding"/>
    <property type="evidence" value="ECO:0007669"/>
    <property type="project" value="TreeGrafter"/>
</dbReference>
<gene>
    <name evidence="5" type="ORF">F0562_035885</name>
</gene>
<dbReference type="Proteomes" id="UP000325577">
    <property type="component" value="Linkage Group LG21"/>
</dbReference>
<feature type="compositionally biased region" description="Polar residues" evidence="4">
    <location>
        <begin position="21"/>
        <end position="30"/>
    </location>
</feature>
<organism evidence="5 6">
    <name type="scientific">Nyssa sinensis</name>
    <dbReference type="NCBI Taxonomy" id="561372"/>
    <lineage>
        <taxon>Eukaryota</taxon>
        <taxon>Viridiplantae</taxon>
        <taxon>Streptophyta</taxon>
        <taxon>Embryophyta</taxon>
        <taxon>Tracheophyta</taxon>
        <taxon>Spermatophyta</taxon>
        <taxon>Magnoliopsida</taxon>
        <taxon>eudicotyledons</taxon>
        <taxon>Gunneridae</taxon>
        <taxon>Pentapetalae</taxon>
        <taxon>asterids</taxon>
        <taxon>Cornales</taxon>
        <taxon>Nyssaceae</taxon>
        <taxon>Nyssa</taxon>
    </lineage>
</organism>
<evidence type="ECO:0000256" key="1">
    <source>
        <dbReference type="ARBA" id="ARBA00004123"/>
    </source>
</evidence>
<keyword evidence="6" id="KW-1185">Reference proteome</keyword>
<sequence length="816" mass="92089">MEVTMEDHGETEGSKLAPQPKTKTSAYDELQQSKTSVEEIVAKMLAIKKEGKSKSELRDPVTQMFLNFVTLRQANRSILLEEDRVKAETEHAKAPVDFTTLQLHNLIYEKNHYVKAIKACKDFKSKYPDIELVPEEEFFRDAPEEIKSSVISNDSAHNLMLKRLNFELLQRKELCKLHEKLEQQKKGLLEIIANRKKFLSSLPSHLKSLKKASLPVQNQLGVLHTKKLKQHHSAELLPPPLYVIYSQFLAQKEAFGENFDMEIIGSVKDAQVYARQQANKDTGISTNLESSRLEDDVPEEEDDGQRRRKRPKKVPSKDNLDQAGLHQAHPLKIILHIHDDEASDPKSAKLVTLKFEYILKLNVVCVGIEGSHEGPDNNILCNLFPDDTGLELPHQSAKLCIGDALAFDEKRTSRPYKWAQHLAGIDFLPEVSPLLASYETPGNETSKHSAVISGLSLYRQQNRVQTVVQRIRSRKKAQQALAEQLDSLTKLKWPALTRESVPWVLHTPLCSLHGWSPIGPSSDQASSLLLVNMEQAQDPTDIDMDERSGNSKEEVENAREDGELPSLIPVAAVINDVRLTPSKGSDLEHSRRLALISKSMLSPINKTKPLGFRKHDEDADLMLDSESDLEEPAQIEPGTENGTRIGCYEMAKESWVDYGVQEYCLVLARTMDNNVRNTRLEAKIKISMEYPLRPPHFSVNLYTASVGENHSESDVSPWYNELRAMEAEVNVHMLKMIPTDQENYMLGHQVCCLAMLFDFYMDEIAPSSVKRKSTSVVDVGLCGPVSGGLLARSFRGRDRRKMISWKDTGCTPGYPY</sequence>
<dbReference type="PANTHER" id="PTHR13375">
    <property type="entry name" value="FMS INTERACTING PROTEIN"/>
    <property type="match status" value="1"/>
</dbReference>
<dbReference type="InterPro" id="IPR019163">
    <property type="entry name" value="THO_Thoc5"/>
</dbReference>
<evidence type="ECO:0000256" key="3">
    <source>
        <dbReference type="ARBA" id="ARBA00023242"/>
    </source>
</evidence>
<feature type="region of interest" description="Disordered" evidence="4">
    <location>
        <begin position="537"/>
        <end position="561"/>
    </location>
</feature>
<dbReference type="OrthoDB" id="20582at2759"/>
<feature type="region of interest" description="Disordered" evidence="4">
    <location>
        <begin position="1"/>
        <end position="30"/>
    </location>
</feature>
<dbReference type="EMBL" id="CM018045">
    <property type="protein sequence ID" value="KAA8528530.1"/>
    <property type="molecule type" value="Genomic_DNA"/>
</dbReference>
<reference evidence="5 6" key="1">
    <citation type="submission" date="2019-09" db="EMBL/GenBank/DDBJ databases">
        <title>A chromosome-level genome assembly of the Chinese tupelo Nyssa sinensis.</title>
        <authorList>
            <person name="Yang X."/>
            <person name="Kang M."/>
            <person name="Yang Y."/>
            <person name="Xiong H."/>
            <person name="Wang M."/>
            <person name="Zhang Z."/>
            <person name="Wang Z."/>
            <person name="Wu H."/>
            <person name="Ma T."/>
            <person name="Liu J."/>
            <person name="Xi Z."/>
        </authorList>
    </citation>
    <scope>NUCLEOTIDE SEQUENCE [LARGE SCALE GENOMIC DNA]</scope>
    <source>
        <strain evidence="5">J267</strain>
        <tissue evidence="5">Leaf</tissue>
    </source>
</reference>
<feature type="compositionally biased region" description="Basic and acidic residues" evidence="4">
    <location>
        <begin position="545"/>
        <end position="561"/>
    </location>
</feature>
<evidence type="ECO:0008006" key="7">
    <source>
        <dbReference type="Google" id="ProtNLM"/>
    </source>
</evidence>